<feature type="domain" description="Phospholipid/glycerol acyltransferase" evidence="1">
    <location>
        <begin position="98"/>
        <end position="247"/>
    </location>
</feature>
<proteinExistence type="predicted"/>
<keyword evidence="3" id="KW-1185">Reference proteome</keyword>
<dbReference type="GO" id="GO:0016746">
    <property type="term" value="F:acyltransferase activity"/>
    <property type="evidence" value="ECO:0007669"/>
    <property type="project" value="UniProtKB-KW"/>
</dbReference>
<gene>
    <name evidence="2" type="ORF">SAMN02745752_00189</name>
</gene>
<name>A0A1K1TJP1_9GAMM</name>
<evidence type="ECO:0000259" key="1">
    <source>
        <dbReference type="Pfam" id="PF01553"/>
    </source>
</evidence>
<dbReference type="Proteomes" id="UP000182350">
    <property type="component" value="Unassembled WGS sequence"/>
</dbReference>
<dbReference type="PANTHER" id="PTHR30068">
    <property type="entry name" value="URONATE ISOMERASE"/>
    <property type="match status" value="1"/>
</dbReference>
<dbReference type="OrthoDB" id="1078132at2"/>
<dbReference type="EMBL" id="FPJW01000001">
    <property type="protein sequence ID" value="SFX00776.1"/>
    <property type="molecule type" value="Genomic_DNA"/>
</dbReference>
<dbReference type="STRING" id="1122209.SAMN02745752_00189"/>
<dbReference type="InterPro" id="IPR002123">
    <property type="entry name" value="Plipid/glycerol_acylTrfase"/>
</dbReference>
<sequence length="385" mass="43761">METSLMNASPEAFDAIRPYRDEEVREVLDRLPQDPELLRAILRFKFPRLADSFLAPALRWMISRALASRVIRIGSISDLQVYVGVYMARMIATTTRGFTVDGIEHLDKNKSYLFISNHRDIAMDPAFVNYALHINNMDTVRIAIGDNLLKKPYVNDLMRLNKSFIVQRSAKGIRQMMAAFNLLSQYIHHSIKQEHQSIWIAQKEGRAKDGIDHTDPAIIKMFCMAEKKSGKAFADTIHDLNIVPVALSYEYDPLDVQKSREVVQKQKDGHYAKGEFEDIDSIAQGIAGYKGRVHVAFGQPLDGDFEDADAVAAAVDEQIRRLYRLFPSNYLALEALHQEGDFAIPSFDTEVRAAFNERLAACPEEYQAQWLAMYANPVKNFLGRL</sequence>
<reference evidence="2 3" key="1">
    <citation type="submission" date="2016-11" db="EMBL/GenBank/DDBJ databases">
        <authorList>
            <person name="Jaros S."/>
            <person name="Januszkiewicz K."/>
            <person name="Wedrychowicz H."/>
        </authorList>
    </citation>
    <scope>NUCLEOTIDE SEQUENCE [LARGE SCALE GENOMIC DNA]</scope>
    <source>
        <strain evidence="2 3">DSM 21637</strain>
    </source>
</reference>
<dbReference type="AlphaFoldDB" id="A0A1K1TJP1"/>
<keyword evidence="2" id="KW-0012">Acyltransferase</keyword>
<dbReference type="Pfam" id="PF01553">
    <property type="entry name" value="Acyltransferase"/>
    <property type="match status" value="1"/>
</dbReference>
<evidence type="ECO:0000313" key="2">
    <source>
        <dbReference type="EMBL" id="SFX00776.1"/>
    </source>
</evidence>
<evidence type="ECO:0000313" key="3">
    <source>
        <dbReference type="Proteomes" id="UP000182350"/>
    </source>
</evidence>
<organism evidence="2 3">
    <name type="scientific">Marinospirillum alkaliphilum DSM 21637</name>
    <dbReference type="NCBI Taxonomy" id="1122209"/>
    <lineage>
        <taxon>Bacteria</taxon>
        <taxon>Pseudomonadati</taxon>
        <taxon>Pseudomonadota</taxon>
        <taxon>Gammaproteobacteria</taxon>
        <taxon>Oceanospirillales</taxon>
        <taxon>Oceanospirillaceae</taxon>
        <taxon>Marinospirillum</taxon>
    </lineage>
</organism>
<accession>A0A1K1TJP1</accession>
<dbReference type="GO" id="GO:0019698">
    <property type="term" value="P:D-galacturonate catabolic process"/>
    <property type="evidence" value="ECO:0007669"/>
    <property type="project" value="TreeGrafter"/>
</dbReference>
<protein>
    <submittedName>
        <fullName evidence="2">Glycerol-3-phosphate acyltransferase</fullName>
    </submittedName>
</protein>
<dbReference type="RefSeq" id="WP_072324444.1">
    <property type="nucleotide sequence ID" value="NZ_FPJW01000001.1"/>
</dbReference>
<keyword evidence="2" id="KW-0808">Transferase</keyword>
<dbReference type="PANTHER" id="PTHR30068:SF3">
    <property type="entry name" value="PHOSPHOLIPID_GLYCEROL ACYLTRANSFERASE DOMAIN-CONTAINING PROTEIN"/>
    <property type="match status" value="1"/>
</dbReference>
<dbReference type="GO" id="GO:0042840">
    <property type="term" value="P:D-glucuronate catabolic process"/>
    <property type="evidence" value="ECO:0007669"/>
    <property type="project" value="TreeGrafter"/>
</dbReference>
<dbReference type="SUPFAM" id="SSF69593">
    <property type="entry name" value="Glycerol-3-phosphate (1)-acyltransferase"/>
    <property type="match status" value="1"/>
</dbReference>